<dbReference type="Gene3D" id="3.40.50.300">
    <property type="entry name" value="P-loop containing nucleotide triphosphate hydrolases"/>
    <property type="match status" value="1"/>
</dbReference>
<dbReference type="InterPro" id="IPR005158">
    <property type="entry name" value="BTAD"/>
</dbReference>
<dbReference type="SUPFAM" id="SSF46894">
    <property type="entry name" value="C-terminal effector domain of the bipartite response regulators"/>
    <property type="match status" value="1"/>
</dbReference>
<dbReference type="SUPFAM" id="SSF48452">
    <property type="entry name" value="TPR-like"/>
    <property type="match status" value="2"/>
</dbReference>
<evidence type="ECO:0000256" key="4">
    <source>
        <dbReference type="ARBA" id="ARBA00023163"/>
    </source>
</evidence>
<dbReference type="EMBL" id="JACHKF010000001">
    <property type="protein sequence ID" value="MBB6569824.1"/>
    <property type="molecule type" value="Genomic_DNA"/>
</dbReference>
<dbReference type="InterPro" id="IPR019734">
    <property type="entry name" value="TPR_rpt"/>
</dbReference>
<feature type="domain" description="OmpR/PhoB-type" evidence="6">
    <location>
        <begin position="15"/>
        <end position="85"/>
    </location>
</feature>
<name>A0A7Y4KX93_9ACTN</name>
<gene>
    <name evidence="8" type="ORF">HNR71_005461</name>
    <name evidence="9" type="ORF">HPO96_08845</name>
</gene>
<dbReference type="InterPro" id="IPR001867">
    <property type="entry name" value="OmpR/PhoB-type_DNA-bd"/>
</dbReference>
<dbReference type="EMBL" id="JABJRC010000002">
    <property type="protein sequence ID" value="NOL40350.1"/>
    <property type="molecule type" value="Genomic_DNA"/>
</dbReference>
<evidence type="ECO:0000313" key="10">
    <source>
        <dbReference type="Proteomes" id="UP000534306"/>
    </source>
</evidence>
<dbReference type="GO" id="GO:0003677">
    <property type="term" value="F:DNA binding"/>
    <property type="evidence" value="ECO:0007669"/>
    <property type="project" value="UniProtKB-KW"/>
</dbReference>
<accession>A0A7Y4KX93</accession>
<dbReference type="Gene3D" id="1.10.10.10">
    <property type="entry name" value="Winged helix-like DNA-binding domain superfamily/Winged helix DNA-binding domain"/>
    <property type="match status" value="1"/>
</dbReference>
<dbReference type="SUPFAM" id="SSF52540">
    <property type="entry name" value="P-loop containing nucleoside triphosphate hydrolases"/>
    <property type="match status" value="1"/>
</dbReference>
<dbReference type="Gene3D" id="1.25.40.10">
    <property type="entry name" value="Tetratricopeptide repeat domain"/>
    <property type="match status" value="2"/>
</dbReference>
<dbReference type="SMART" id="SM01043">
    <property type="entry name" value="BTAD"/>
    <property type="match status" value="1"/>
</dbReference>
<protein>
    <submittedName>
        <fullName evidence="8">DNA-binding SARP family transcriptional activator</fullName>
    </submittedName>
    <submittedName>
        <fullName evidence="9">Tetratricopeptide repeat protein</fullName>
    </submittedName>
</protein>
<comment type="similarity">
    <text evidence="1">Belongs to the AfsR/DnrI/RedD regulatory family.</text>
</comment>
<evidence type="ECO:0000259" key="6">
    <source>
        <dbReference type="SMART" id="SM00862"/>
    </source>
</evidence>
<dbReference type="GO" id="GO:0000160">
    <property type="term" value="P:phosphorelay signal transduction system"/>
    <property type="evidence" value="ECO:0007669"/>
    <property type="project" value="InterPro"/>
</dbReference>
<reference evidence="9 10" key="1">
    <citation type="submission" date="2020-05" db="EMBL/GenBank/DDBJ databases">
        <title>Genome sequence of Kribbella sandramycini ATCC 39419.</title>
        <authorList>
            <person name="Maclea K.S."/>
            <person name="Fair J.L."/>
        </authorList>
    </citation>
    <scope>NUCLEOTIDE SEQUENCE [LARGE SCALE GENOMIC DNA]</scope>
    <source>
        <strain evidence="9 10">ATCC 39419</strain>
    </source>
</reference>
<dbReference type="SMART" id="SM00028">
    <property type="entry name" value="TPR"/>
    <property type="match status" value="5"/>
</dbReference>
<comment type="caution">
    <text evidence="9">The sequence shown here is derived from an EMBL/GenBank/DDBJ whole genome shotgun (WGS) entry which is preliminary data.</text>
</comment>
<evidence type="ECO:0000313" key="9">
    <source>
        <dbReference type="EMBL" id="NOL40350.1"/>
    </source>
</evidence>
<evidence type="ECO:0000256" key="2">
    <source>
        <dbReference type="ARBA" id="ARBA00023015"/>
    </source>
</evidence>
<dbReference type="Proteomes" id="UP000534306">
    <property type="component" value="Unassembled WGS sequence"/>
</dbReference>
<evidence type="ECO:0000259" key="7">
    <source>
        <dbReference type="SMART" id="SM01043"/>
    </source>
</evidence>
<proteinExistence type="inferred from homology"/>
<dbReference type="InterPro" id="IPR036388">
    <property type="entry name" value="WH-like_DNA-bd_sf"/>
</dbReference>
<feature type="repeat" description="TPR" evidence="5">
    <location>
        <begin position="828"/>
        <end position="861"/>
    </location>
</feature>
<keyword evidence="4" id="KW-0804">Transcription</keyword>
<dbReference type="PANTHER" id="PTHR35807">
    <property type="entry name" value="TRANSCRIPTIONAL REGULATOR REDD-RELATED"/>
    <property type="match status" value="1"/>
</dbReference>
<dbReference type="GO" id="GO:0006355">
    <property type="term" value="P:regulation of DNA-templated transcription"/>
    <property type="evidence" value="ECO:0007669"/>
    <property type="project" value="InterPro"/>
</dbReference>
<dbReference type="Pfam" id="PF13424">
    <property type="entry name" value="TPR_12"/>
    <property type="match status" value="2"/>
</dbReference>
<dbReference type="InterPro" id="IPR016032">
    <property type="entry name" value="Sig_transdc_resp-reg_C-effctor"/>
</dbReference>
<evidence type="ECO:0000313" key="8">
    <source>
        <dbReference type="EMBL" id="MBB6569824.1"/>
    </source>
</evidence>
<dbReference type="AlphaFoldDB" id="A0A7Y4KX93"/>
<dbReference type="PRINTS" id="PR00364">
    <property type="entry name" value="DISEASERSIST"/>
</dbReference>
<keyword evidence="3 8" id="KW-0238">DNA-binding</keyword>
<sequence length="917" mass="99208">MEFGVLGPLDVRVDGTARTVTKAQARLLAVLLCRPNQWLRADQLADLLWGDADSNPARLQVLVFRLRKSLGESERIEHHDGNYRIVIDAGELDVDRFLDHRRAGVAALGRDELDAAVQRLRAALEVWRGDAFTGLDDSALVAAEVIRLRGEWITAAEALYEAEIRRGTVAGAIDELSELAAAHPLRESLTALLLRGLHQCGRRAEALTRYQEARAHLIEELGLEPGQELRAAQAIILASETEPATVETVRPQQLPPDPADVAGRTAELDQVIGLVEAHGSAAAPLVIAIDGPAGIGKTTFALHVAHRVRQHYQDGQIFLDLRGYSSGEPIDSATALQIVLRALGVPPKRIPAEAGERSAMLRSTLAGQRMLIVLDNARGAEEIRPLIPAADCLLLVTSRNQLRGLAVHDRAHRITLRPLEPEAAGGVLTGAVGRSRAADDPDAVARLAELCGRIPLALRIAGERASRFPGELATLAAELSDEHQRLDHLGDADDPAADLRAAFSWSYRTLAAEDARTFRLLGLHPSGTIGLPAAAVVTAGAPRAVRRSLDRLVAHHLLEEPLPGRFKLHDLLRLYAAELATEEGSSAEVGATTLALLDWYLATAGQAVAVIRPRGSATPIVVAPGPEVVPLQFADPAQALDWFDTEQRVLVDLVQRAYTQGFDQHAWQLAWAMNAYFSIRLHLDDWRTVAMTGRRAAERTGDERALMFGSLIEGVMYVDSSRIEEGRQCYLAALEIALRIGDSSRQASILSNLGLVAAGAGDFRGAVELHEKALAAEAAAPEADNAIFTTALNLSAAHGALGNFPEAIRYGELAVEHFRRYRNAPMEPLALSNIGEAYLCLGEHERALSYCRQAIELFESLDSKQGMANALTVFGRASYAIGDRSAAGEAWRKARQLLHDLGYPGVAELDKLLTKLT</sequence>
<dbReference type="Pfam" id="PF00931">
    <property type="entry name" value="NB-ARC"/>
    <property type="match status" value="1"/>
</dbReference>
<dbReference type="PANTHER" id="PTHR35807:SF1">
    <property type="entry name" value="TRANSCRIPTIONAL REGULATOR REDD"/>
    <property type="match status" value="1"/>
</dbReference>
<dbReference type="RefSeq" id="WP_171672807.1">
    <property type="nucleotide sequence ID" value="NZ_BAAAGT010000002.1"/>
</dbReference>
<organism evidence="9 10">
    <name type="scientific">Kribbella sandramycini</name>
    <dbReference type="NCBI Taxonomy" id="60450"/>
    <lineage>
        <taxon>Bacteria</taxon>
        <taxon>Bacillati</taxon>
        <taxon>Actinomycetota</taxon>
        <taxon>Actinomycetes</taxon>
        <taxon>Propionibacteriales</taxon>
        <taxon>Kribbellaceae</taxon>
        <taxon>Kribbella</taxon>
    </lineage>
</organism>
<evidence type="ECO:0000256" key="3">
    <source>
        <dbReference type="ARBA" id="ARBA00023125"/>
    </source>
</evidence>
<dbReference type="CDD" id="cd15831">
    <property type="entry name" value="BTAD"/>
    <property type="match status" value="1"/>
</dbReference>
<dbReference type="InterPro" id="IPR027417">
    <property type="entry name" value="P-loop_NTPase"/>
</dbReference>
<reference evidence="8 11" key="2">
    <citation type="submission" date="2020-08" db="EMBL/GenBank/DDBJ databases">
        <title>Sequencing the genomes of 1000 actinobacteria strains.</title>
        <authorList>
            <person name="Klenk H.-P."/>
        </authorList>
    </citation>
    <scope>NUCLEOTIDE SEQUENCE [LARGE SCALE GENOMIC DNA]</scope>
    <source>
        <strain evidence="8 11">DSM 15626</strain>
    </source>
</reference>
<keyword evidence="5" id="KW-0802">TPR repeat</keyword>
<dbReference type="SMART" id="SM00862">
    <property type="entry name" value="Trans_reg_C"/>
    <property type="match status" value="1"/>
</dbReference>
<dbReference type="Pfam" id="PF00486">
    <property type="entry name" value="Trans_reg_C"/>
    <property type="match status" value="1"/>
</dbReference>
<feature type="domain" description="Bacterial transcriptional activator" evidence="7">
    <location>
        <begin position="92"/>
        <end position="237"/>
    </location>
</feature>
<dbReference type="PROSITE" id="PS50005">
    <property type="entry name" value="TPR"/>
    <property type="match status" value="1"/>
</dbReference>
<dbReference type="InterPro" id="IPR051677">
    <property type="entry name" value="AfsR-DnrI-RedD_regulator"/>
</dbReference>
<keyword evidence="2" id="KW-0805">Transcription regulation</keyword>
<dbReference type="InterPro" id="IPR002182">
    <property type="entry name" value="NB-ARC"/>
</dbReference>
<dbReference type="GO" id="GO:0043531">
    <property type="term" value="F:ADP binding"/>
    <property type="evidence" value="ECO:0007669"/>
    <property type="project" value="InterPro"/>
</dbReference>
<evidence type="ECO:0000256" key="1">
    <source>
        <dbReference type="ARBA" id="ARBA00005820"/>
    </source>
</evidence>
<dbReference type="Proteomes" id="UP000553957">
    <property type="component" value="Unassembled WGS sequence"/>
</dbReference>
<dbReference type="InterPro" id="IPR011990">
    <property type="entry name" value="TPR-like_helical_dom_sf"/>
</dbReference>
<dbReference type="Pfam" id="PF03704">
    <property type="entry name" value="BTAD"/>
    <property type="match status" value="1"/>
</dbReference>
<evidence type="ECO:0000256" key="5">
    <source>
        <dbReference type="PROSITE-ProRule" id="PRU00339"/>
    </source>
</evidence>
<keyword evidence="10" id="KW-1185">Reference proteome</keyword>
<evidence type="ECO:0000313" key="11">
    <source>
        <dbReference type="Proteomes" id="UP000553957"/>
    </source>
</evidence>